<reference evidence="1 2" key="1">
    <citation type="submission" date="2014-04" db="EMBL/GenBank/DDBJ databases">
        <authorList>
            <consortium name="DOE Joint Genome Institute"/>
            <person name="Kuo A."/>
            <person name="Kohler A."/>
            <person name="Nagy L.G."/>
            <person name="Floudas D."/>
            <person name="Copeland A."/>
            <person name="Barry K.W."/>
            <person name="Cichocki N."/>
            <person name="Veneault-Fourrey C."/>
            <person name="LaButti K."/>
            <person name="Lindquist E.A."/>
            <person name="Lipzen A."/>
            <person name="Lundell T."/>
            <person name="Morin E."/>
            <person name="Murat C."/>
            <person name="Sun H."/>
            <person name="Tunlid A."/>
            <person name="Henrissat B."/>
            <person name="Grigoriev I.V."/>
            <person name="Hibbett D.S."/>
            <person name="Martin F."/>
            <person name="Nordberg H.P."/>
            <person name="Cantor M.N."/>
            <person name="Hua S.X."/>
        </authorList>
    </citation>
    <scope>NUCLEOTIDE SEQUENCE [LARGE SCALE GENOMIC DNA]</scope>
    <source>
        <strain evidence="1 2">LaAM-08-1</strain>
    </source>
</reference>
<dbReference type="EMBL" id="KN838628">
    <property type="protein sequence ID" value="KIK00306.1"/>
    <property type="molecule type" value="Genomic_DNA"/>
</dbReference>
<organism evidence="1 2">
    <name type="scientific">Laccaria amethystina LaAM-08-1</name>
    <dbReference type="NCBI Taxonomy" id="1095629"/>
    <lineage>
        <taxon>Eukaryota</taxon>
        <taxon>Fungi</taxon>
        <taxon>Dikarya</taxon>
        <taxon>Basidiomycota</taxon>
        <taxon>Agaricomycotina</taxon>
        <taxon>Agaricomycetes</taxon>
        <taxon>Agaricomycetidae</taxon>
        <taxon>Agaricales</taxon>
        <taxon>Agaricineae</taxon>
        <taxon>Hydnangiaceae</taxon>
        <taxon>Laccaria</taxon>
    </lineage>
</organism>
<reference evidence="2" key="2">
    <citation type="submission" date="2015-01" db="EMBL/GenBank/DDBJ databases">
        <title>Evolutionary Origins and Diversification of the Mycorrhizal Mutualists.</title>
        <authorList>
            <consortium name="DOE Joint Genome Institute"/>
            <consortium name="Mycorrhizal Genomics Consortium"/>
            <person name="Kohler A."/>
            <person name="Kuo A."/>
            <person name="Nagy L.G."/>
            <person name="Floudas D."/>
            <person name="Copeland A."/>
            <person name="Barry K.W."/>
            <person name="Cichocki N."/>
            <person name="Veneault-Fourrey C."/>
            <person name="LaButti K."/>
            <person name="Lindquist E.A."/>
            <person name="Lipzen A."/>
            <person name="Lundell T."/>
            <person name="Morin E."/>
            <person name="Murat C."/>
            <person name="Riley R."/>
            <person name="Ohm R."/>
            <person name="Sun H."/>
            <person name="Tunlid A."/>
            <person name="Henrissat B."/>
            <person name="Grigoriev I.V."/>
            <person name="Hibbett D.S."/>
            <person name="Martin F."/>
        </authorList>
    </citation>
    <scope>NUCLEOTIDE SEQUENCE [LARGE SCALE GENOMIC DNA]</scope>
    <source>
        <strain evidence="2">LaAM-08-1</strain>
    </source>
</reference>
<name>A0A0C9X5I0_9AGAR</name>
<dbReference type="AlphaFoldDB" id="A0A0C9X5I0"/>
<keyword evidence="2" id="KW-1185">Reference proteome</keyword>
<dbReference type="STRING" id="1095629.A0A0C9X5I0"/>
<sequence length="117" mass="12750">MDMGSFKACDWVMWQKTPDISNVIDHLSSPPGPSKISYACTDAIACFSAGLLYEPIINALGSWMSQWEDGALNWGADKGMRWNDVFGGFLQGLLAIHAYLGTGKEGDIKLVIVVEHA</sequence>
<proteinExistence type="predicted"/>
<dbReference type="HOGENOM" id="CLU_147522_0_0_1"/>
<accession>A0A0C9X5I0</accession>
<feature type="non-terminal residue" evidence="1">
    <location>
        <position position="1"/>
    </location>
</feature>
<evidence type="ECO:0000313" key="1">
    <source>
        <dbReference type="EMBL" id="KIK00306.1"/>
    </source>
</evidence>
<dbReference type="Proteomes" id="UP000054477">
    <property type="component" value="Unassembled WGS sequence"/>
</dbReference>
<gene>
    <name evidence="1" type="ORF">K443DRAFT_679228</name>
</gene>
<dbReference type="OrthoDB" id="365981at2759"/>
<evidence type="ECO:0000313" key="2">
    <source>
        <dbReference type="Proteomes" id="UP000054477"/>
    </source>
</evidence>
<protein>
    <submittedName>
        <fullName evidence="1">Uncharacterized protein</fullName>
    </submittedName>
</protein>